<keyword evidence="6" id="KW-0631">Potassium channel</keyword>
<evidence type="ECO:0000256" key="13">
    <source>
        <dbReference type="SAM" id="Phobius"/>
    </source>
</evidence>
<dbReference type="Pfam" id="PF06736">
    <property type="entry name" value="TMEM175"/>
    <property type="match status" value="1"/>
</dbReference>
<evidence type="ECO:0000256" key="3">
    <source>
        <dbReference type="ARBA" id="ARBA00022448"/>
    </source>
</evidence>
<evidence type="ECO:0000256" key="9">
    <source>
        <dbReference type="ARBA" id="ARBA00023065"/>
    </source>
</evidence>
<evidence type="ECO:0000256" key="1">
    <source>
        <dbReference type="ARBA" id="ARBA00004141"/>
    </source>
</evidence>
<feature type="transmembrane region" description="Helical" evidence="13">
    <location>
        <begin position="184"/>
        <end position="207"/>
    </location>
</feature>
<keyword evidence="10 13" id="KW-0472">Membrane</keyword>
<dbReference type="InterPro" id="IPR010617">
    <property type="entry name" value="TMEM175-like"/>
</dbReference>
<dbReference type="PANTHER" id="PTHR31462:SF5">
    <property type="entry name" value="ENDOSOMAL_LYSOSOMAL PROTON CHANNEL TMEM175"/>
    <property type="match status" value="1"/>
</dbReference>
<dbReference type="Proteomes" id="UP001500307">
    <property type="component" value="Unassembled WGS sequence"/>
</dbReference>
<gene>
    <name evidence="14" type="ORF">GCM10023176_58390</name>
</gene>
<organism evidence="14 15">
    <name type="scientific">Micromonospora coerulea</name>
    <dbReference type="NCBI Taxonomy" id="47856"/>
    <lineage>
        <taxon>Bacteria</taxon>
        <taxon>Bacillati</taxon>
        <taxon>Actinomycetota</taxon>
        <taxon>Actinomycetes</taxon>
        <taxon>Micromonosporales</taxon>
        <taxon>Micromonosporaceae</taxon>
        <taxon>Micromonospora</taxon>
    </lineage>
</organism>
<keyword evidence="15" id="KW-1185">Reference proteome</keyword>
<name>A0ABP8T509_9ACTN</name>
<feature type="transmembrane region" description="Helical" evidence="13">
    <location>
        <begin position="56"/>
        <end position="75"/>
    </location>
</feature>
<comment type="caution">
    <text evidence="14">The sequence shown here is derived from an EMBL/GenBank/DDBJ whole genome shotgun (WGS) entry which is preliminary data.</text>
</comment>
<feature type="transmembrane region" description="Helical" evidence="13">
    <location>
        <begin position="95"/>
        <end position="116"/>
    </location>
</feature>
<comment type="catalytic activity">
    <reaction evidence="12">
        <text>K(+)(in) = K(+)(out)</text>
        <dbReference type="Rhea" id="RHEA:29463"/>
        <dbReference type="ChEBI" id="CHEBI:29103"/>
    </reaction>
</comment>
<evidence type="ECO:0000256" key="8">
    <source>
        <dbReference type="ARBA" id="ARBA00022989"/>
    </source>
</evidence>
<keyword evidence="5 13" id="KW-0812">Transmembrane</keyword>
<comment type="similarity">
    <text evidence="2">Belongs to the TMEM175 family.</text>
</comment>
<keyword evidence="11" id="KW-0407">Ion channel</keyword>
<accession>A0ABP8T509</accession>
<keyword evidence="7" id="KW-0630">Potassium</keyword>
<evidence type="ECO:0000313" key="14">
    <source>
        <dbReference type="EMBL" id="GAA4579839.1"/>
    </source>
</evidence>
<evidence type="ECO:0000256" key="6">
    <source>
        <dbReference type="ARBA" id="ARBA00022826"/>
    </source>
</evidence>
<protein>
    <submittedName>
        <fullName evidence="14">TMEM175 family protein</fullName>
    </submittedName>
</protein>
<proteinExistence type="inferred from homology"/>
<sequence length="224" mass="24446">MSATGEAAGTSPVSDIGRMTGFSDGVFAIVITLLVIELRVPEHRPGELFDGLVEEASAYVAFLVSFGYIGVIWLNHHTLLRLIRGTTLGLNWLNLWLLLGVVVIPFPTAVLAAAFAHDGNDHDRRVAVLLYALTAAAMSAPWLAFFSYLHRRPALLGEGVSAAHVAAQRARPITGMLLYLFSGALGWFVSPLLGLIGIVVMILYHALTSEGVRRRWPHRRAVRR</sequence>
<evidence type="ECO:0000256" key="2">
    <source>
        <dbReference type="ARBA" id="ARBA00006920"/>
    </source>
</evidence>
<feature type="transmembrane region" description="Helical" evidence="13">
    <location>
        <begin position="128"/>
        <end position="149"/>
    </location>
</feature>
<comment type="subcellular location">
    <subcellularLocation>
        <location evidence="1">Membrane</location>
        <topology evidence="1">Multi-pass membrane protein</topology>
    </subcellularLocation>
</comment>
<evidence type="ECO:0000256" key="11">
    <source>
        <dbReference type="ARBA" id="ARBA00023303"/>
    </source>
</evidence>
<evidence type="ECO:0000256" key="4">
    <source>
        <dbReference type="ARBA" id="ARBA00022538"/>
    </source>
</evidence>
<dbReference type="RefSeq" id="WP_346124863.1">
    <property type="nucleotide sequence ID" value="NZ_BAABGU010000052.1"/>
</dbReference>
<feature type="transmembrane region" description="Helical" evidence="13">
    <location>
        <begin position="16"/>
        <end position="36"/>
    </location>
</feature>
<evidence type="ECO:0000256" key="12">
    <source>
        <dbReference type="ARBA" id="ARBA00034430"/>
    </source>
</evidence>
<dbReference type="PANTHER" id="PTHR31462">
    <property type="entry name" value="ENDOSOMAL/LYSOSOMAL POTASSIUM CHANNEL TMEM175"/>
    <property type="match status" value="1"/>
</dbReference>
<dbReference type="EMBL" id="BAABGU010000052">
    <property type="protein sequence ID" value="GAA4579839.1"/>
    <property type="molecule type" value="Genomic_DNA"/>
</dbReference>
<keyword evidence="4" id="KW-0633">Potassium transport</keyword>
<evidence type="ECO:0000256" key="7">
    <source>
        <dbReference type="ARBA" id="ARBA00022958"/>
    </source>
</evidence>
<evidence type="ECO:0000313" key="15">
    <source>
        <dbReference type="Proteomes" id="UP001500307"/>
    </source>
</evidence>
<keyword evidence="8 13" id="KW-1133">Transmembrane helix</keyword>
<evidence type="ECO:0000256" key="5">
    <source>
        <dbReference type="ARBA" id="ARBA00022692"/>
    </source>
</evidence>
<keyword evidence="3" id="KW-0813">Transport</keyword>
<evidence type="ECO:0000256" key="10">
    <source>
        <dbReference type="ARBA" id="ARBA00023136"/>
    </source>
</evidence>
<keyword evidence="9" id="KW-0406">Ion transport</keyword>
<reference evidence="15" key="1">
    <citation type="journal article" date="2019" name="Int. J. Syst. Evol. Microbiol.">
        <title>The Global Catalogue of Microorganisms (GCM) 10K type strain sequencing project: providing services to taxonomists for standard genome sequencing and annotation.</title>
        <authorList>
            <consortium name="The Broad Institute Genomics Platform"/>
            <consortium name="The Broad Institute Genome Sequencing Center for Infectious Disease"/>
            <person name="Wu L."/>
            <person name="Ma J."/>
        </authorList>
    </citation>
    <scope>NUCLEOTIDE SEQUENCE [LARGE SCALE GENOMIC DNA]</scope>
    <source>
        <strain evidence="15">JCM 3175</strain>
    </source>
</reference>